<dbReference type="InterPro" id="IPR005913">
    <property type="entry name" value="dTDP_dehydrorham_reduct"/>
</dbReference>
<evidence type="ECO:0000313" key="2">
    <source>
        <dbReference type="EMBL" id="QBK86789.1"/>
    </source>
</evidence>
<gene>
    <name evidence="2" type="ORF">LCMAC103_01210</name>
</gene>
<dbReference type="PANTHER" id="PTHR10491">
    <property type="entry name" value="DTDP-4-DEHYDRORHAMNOSE REDUCTASE"/>
    <property type="match status" value="1"/>
</dbReference>
<dbReference type="EMBL" id="MK500336">
    <property type="protein sequence ID" value="QBK86789.1"/>
    <property type="molecule type" value="Genomic_DNA"/>
</dbReference>
<sequence>MESKEALSLSQQEMCRFRETVQARATAGDKDWTNVRAKQYRDLLARIPPPRSPPVFNKGGRLVVCLVEFRVMPEIAWVLNAVCRVYGRDGEIGLAIVHGTDNKRHVEQTVAGYIGVQLICVGFANVDKNGYSALLKQPQLWEHFADWSHVLVYQTDALLLRRIDDGYFEYDYVGAPWRDRPRVLACGCLHAQKFTLSSCVGAVLAANAPCPDCRTPYRAVANRGGGNGGFSLRRVAAMVKACEQYRSTPFAEIPRDPEDLFFCANPDLVVPPAETPHHRAFAVETIPHPAPTGCHQIYKCRWMDPPAWTAFLAFAEGALVLPKVLVVGGKGWIGRQVMARLAETRCLAASCGGVRADDPEAMGALLDEARPTHLLALIGRTHGEIGGVRFPTIDYLEQDGKLAENVRDNLFAPLVLADLCEKRRIHYTYFGTGCIFDYDGAHRPPSAACDDPRGFGEGDAPNFFGSSYSTVKGFADRLMRLKSAAVLNLRIRMPITPCDSPRNFITKITAYEKICSVENSMSVLADLLPLAVEMALAYETGTVNLTNPGAISHNEILAMYRDIVDPAFTWQNFTIEEQAKVLASARSNNHLDTSKLERMFPSVKPIRAAVRDTLVEMRRRRGERSQK</sequence>
<dbReference type="InterPro" id="IPR036291">
    <property type="entry name" value="NAD(P)-bd_dom_sf"/>
</dbReference>
<proteinExistence type="predicted"/>
<dbReference type="InterPro" id="IPR043729">
    <property type="entry name" value="DUF5672"/>
</dbReference>
<accession>A0A481YUL8</accession>
<feature type="domain" description="DUF5672" evidence="1">
    <location>
        <begin position="127"/>
        <end position="295"/>
    </location>
</feature>
<name>A0A481YUL8_9VIRU</name>
<organism evidence="2">
    <name type="scientific">Marseillevirus LCMAC103</name>
    <dbReference type="NCBI Taxonomy" id="2506604"/>
    <lineage>
        <taxon>Viruses</taxon>
        <taxon>Varidnaviria</taxon>
        <taxon>Bamfordvirae</taxon>
        <taxon>Nucleocytoviricota</taxon>
        <taxon>Megaviricetes</taxon>
        <taxon>Pimascovirales</taxon>
        <taxon>Pimascovirales incertae sedis</taxon>
        <taxon>Marseilleviridae</taxon>
    </lineage>
</organism>
<evidence type="ECO:0000259" key="1">
    <source>
        <dbReference type="Pfam" id="PF18922"/>
    </source>
</evidence>
<dbReference type="Gene3D" id="3.40.50.720">
    <property type="entry name" value="NAD(P)-binding Rossmann-like Domain"/>
    <property type="match status" value="1"/>
</dbReference>
<reference evidence="2" key="1">
    <citation type="journal article" date="2019" name="MBio">
        <title>Virus Genomes from Deep Sea Sediments Expand the Ocean Megavirome and Support Independent Origins of Viral Gigantism.</title>
        <authorList>
            <person name="Backstrom D."/>
            <person name="Yutin N."/>
            <person name="Jorgensen S.L."/>
            <person name="Dharamshi J."/>
            <person name="Homa F."/>
            <person name="Zaremba-Niedwiedzka K."/>
            <person name="Spang A."/>
            <person name="Wolf Y.I."/>
            <person name="Koonin E.V."/>
            <person name="Ettema T.J."/>
        </authorList>
    </citation>
    <scope>NUCLEOTIDE SEQUENCE</scope>
</reference>
<dbReference type="Pfam" id="PF18922">
    <property type="entry name" value="DUF5672"/>
    <property type="match status" value="1"/>
</dbReference>
<dbReference type="PANTHER" id="PTHR10491:SF4">
    <property type="entry name" value="METHIONINE ADENOSYLTRANSFERASE 2 SUBUNIT BETA"/>
    <property type="match status" value="1"/>
</dbReference>
<dbReference type="SUPFAM" id="SSF51735">
    <property type="entry name" value="NAD(P)-binding Rossmann-fold domains"/>
    <property type="match status" value="1"/>
</dbReference>
<protein>
    <submittedName>
        <fullName evidence="2">NAD dependent epimerase/dehydratase</fullName>
    </submittedName>
</protein>
<dbReference type="GO" id="GO:0006556">
    <property type="term" value="P:S-adenosylmethionine biosynthetic process"/>
    <property type="evidence" value="ECO:0007669"/>
    <property type="project" value="TreeGrafter"/>
</dbReference>
<dbReference type="GO" id="GO:0048270">
    <property type="term" value="F:methionine adenosyltransferase regulator activity"/>
    <property type="evidence" value="ECO:0007669"/>
    <property type="project" value="TreeGrafter"/>
</dbReference>
<dbReference type="GO" id="GO:0048269">
    <property type="term" value="C:methionine adenosyltransferase complex"/>
    <property type="evidence" value="ECO:0007669"/>
    <property type="project" value="TreeGrafter"/>
</dbReference>